<reference evidence="3 4" key="1">
    <citation type="submission" date="2018-06" db="EMBL/GenBank/DDBJ databases">
        <authorList>
            <consortium name="Pathogen Informatics"/>
            <person name="Doyle S."/>
        </authorList>
    </citation>
    <scope>NUCLEOTIDE SEQUENCE [LARGE SCALE GENOMIC DNA]</scope>
    <source>
        <strain evidence="3 4">NCTC11179</strain>
    </source>
</reference>
<evidence type="ECO:0000259" key="2">
    <source>
        <dbReference type="Pfam" id="PF13648"/>
    </source>
</evidence>
<feature type="signal peptide" evidence="1">
    <location>
        <begin position="1"/>
        <end position="21"/>
    </location>
</feature>
<evidence type="ECO:0000256" key="1">
    <source>
        <dbReference type="SAM" id="SignalP"/>
    </source>
</evidence>
<dbReference type="Pfam" id="PF13648">
    <property type="entry name" value="Lipocalin_4"/>
    <property type="match status" value="1"/>
</dbReference>
<gene>
    <name evidence="3" type="ORF">NCTC11179_01263</name>
</gene>
<dbReference type="RefSeq" id="WP_115090606.1">
    <property type="nucleotide sequence ID" value="NZ_CP068107.1"/>
</dbReference>
<sequence>MKKIKELIRVCLIIGSMISLGSCSMDSNSRNEEGMEQKEINAAAITKKWIVTHFAFTTACNKADKLKYQLSSIHLDLDQDSYTAIDQYSLKEDKGSWKLDGNTITLSSDTGFVYLKMRINKLSKREMEAEVIEHRDIAGVELITAP</sequence>
<feature type="domain" description="Lipocalin-like" evidence="2">
    <location>
        <begin position="45"/>
        <end position="128"/>
    </location>
</feature>
<keyword evidence="4" id="KW-1185">Reference proteome</keyword>
<dbReference type="EMBL" id="UGQL01000001">
    <property type="protein sequence ID" value="STZ27727.1"/>
    <property type="molecule type" value="Genomic_DNA"/>
</dbReference>
<evidence type="ECO:0000313" key="3">
    <source>
        <dbReference type="EMBL" id="STZ27727.1"/>
    </source>
</evidence>
<evidence type="ECO:0000313" key="4">
    <source>
        <dbReference type="Proteomes" id="UP000255024"/>
    </source>
</evidence>
<keyword evidence="1" id="KW-0732">Signal</keyword>
<protein>
    <recommendedName>
        <fullName evidence="2">Lipocalin-like domain-containing protein</fullName>
    </recommendedName>
</protein>
<feature type="chain" id="PRO_5016739164" description="Lipocalin-like domain-containing protein" evidence="1">
    <location>
        <begin position="22"/>
        <end position="146"/>
    </location>
</feature>
<dbReference type="InterPro" id="IPR024311">
    <property type="entry name" value="Lipocalin-like"/>
</dbReference>
<proteinExistence type="predicted"/>
<organism evidence="3 4">
    <name type="scientific">Myroides odoratus</name>
    <name type="common">Flavobacterium odoratum</name>
    <dbReference type="NCBI Taxonomy" id="256"/>
    <lineage>
        <taxon>Bacteria</taxon>
        <taxon>Pseudomonadati</taxon>
        <taxon>Bacteroidota</taxon>
        <taxon>Flavobacteriia</taxon>
        <taxon>Flavobacteriales</taxon>
        <taxon>Flavobacteriaceae</taxon>
        <taxon>Myroides</taxon>
    </lineage>
</organism>
<name>A0A378RNJ8_MYROD</name>
<accession>A0A378RNJ8</accession>
<dbReference type="Proteomes" id="UP000255024">
    <property type="component" value="Unassembled WGS sequence"/>
</dbReference>
<dbReference type="AlphaFoldDB" id="A0A378RNJ8"/>
<dbReference type="PROSITE" id="PS51257">
    <property type="entry name" value="PROKAR_LIPOPROTEIN"/>
    <property type="match status" value="1"/>
</dbReference>